<dbReference type="Proteomes" id="UP001190491">
    <property type="component" value="Unassembled WGS sequence"/>
</dbReference>
<dbReference type="InterPro" id="IPR000055">
    <property type="entry name" value="Restrct_endonuc_typeI_TRD"/>
</dbReference>
<dbReference type="PANTHER" id="PTHR30408">
    <property type="entry name" value="TYPE-1 RESTRICTION ENZYME ECOKI SPECIFICITY PROTEIN"/>
    <property type="match status" value="1"/>
</dbReference>
<keyword evidence="7" id="KW-1185">Reference proteome</keyword>
<evidence type="ECO:0000313" key="8">
    <source>
        <dbReference type="Proteomes" id="UP001190491"/>
    </source>
</evidence>
<dbReference type="RefSeq" id="WP_206272435.1">
    <property type="nucleotide sequence ID" value="NZ_CAUDKO010000006.1"/>
</dbReference>
<evidence type="ECO:0000313" key="5">
    <source>
        <dbReference type="EMBL" id="CAJ0880176.1"/>
    </source>
</evidence>
<evidence type="ECO:0000256" key="1">
    <source>
        <dbReference type="ARBA" id="ARBA00010923"/>
    </source>
</evidence>
<gene>
    <name evidence="6" type="ORF">R77564_03231</name>
    <name evidence="5" type="ORF">R77567_03275</name>
</gene>
<protein>
    <recommendedName>
        <fullName evidence="4">Type I restriction modification DNA specificity domain-containing protein</fullName>
    </recommendedName>
</protein>
<dbReference type="EMBL" id="CAUDLI010000006">
    <property type="protein sequence ID" value="CAJ0887718.1"/>
    <property type="molecule type" value="Genomic_DNA"/>
</dbReference>
<feature type="domain" description="Type I restriction modification DNA specificity" evidence="4">
    <location>
        <begin position="3"/>
        <end position="184"/>
    </location>
</feature>
<evidence type="ECO:0000313" key="6">
    <source>
        <dbReference type="EMBL" id="CAJ0887718.1"/>
    </source>
</evidence>
<reference evidence="5 7" key="1">
    <citation type="submission" date="2023-07" db="EMBL/GenBank/DDBJ databases">
        <authorList>
            <person name="Peeters C."/>
        </authorList>
    </citation>
    <scope>NUCLEOTIDE SEQUENCE</scope>
    <source>
        <strain evidence="6 7">LMG 32965</strain>
        <strain evidence="5">R-77567</strain>
    </source>
</reference>
<name>A0AAD2BZC2_9RALS</name>
<dbReference type="AlphaFoldDB" id="A0AAD2BZC2"/>
<dbReference type="Proteomes" id="UP001189792">
    <property type="component" value="Unassembled WGS sequence"/>
</dbReference>
<keyword evidence="3" id="KW-0238">DNA-binding</keyword>
<organism evidence="5 8">
    <name type="scientific">Ralstonia flatus</name>
    <dbReference type="NCBI Taxonomy" id="3058601"/>
    <lineage>
        <taxon>Bacteria</taxon>
        <taxon>Pseudomonadati</taxon>
        <taxon>Pseudomonadota</taxon>
        <taxon>Betaproteobacteria</taxon>
        <taxon>Burkholderiales</taxon>
        <taxon>Burkholderiaceae</taxon>
        <taxon>Ralstonia</taxon>
    </lineage>
</organism>
<dbReference type="GO" id="GO:0009307">
    <property type="term" value="P:DNA restriction-modification system"/>
    <property type="evidence" value="ECO:0007669"/>
    <property type="project" value="UniProtKB-KW"/>
</dbReference>
<dbReference type="GO" id="GO:0003677">
    <property type="term" value="F:DNA binding"/>
    <property type="evidence" value="ECO:0007669"/>
    <property type="project" value="UniProtKB-KW"/>
</dbReference>
<sequence length="452" mass="50582">MSSEWPVVPVDQVCDLIVDCVNKTAPAVTHQTPYRMIRTTNVRNGRIDLADCKYVEKETFEKWTRRAKLQRGDVVLTREAPIGEVGLVTEADGVFLGQRLMQYRANRKVLEPRFLLYSFLAPALQHQFGSHEGSGSVVSHIRVGDCFKFKLPIPPLDVQQGIATLLGALDDRITLLRETNATLEAIAQALFKSWFVDFDPVRTKLEGRAPEGIDEATAALFPDAFEESGLGLVPRGWRLVPFGQLLVHTIGGDWGDEARSDKNDTRVAIIRGTDIPDLRHGENNRVPIRYTAAKKLVSRKLQHGDIVLEVSGGSKDQPTGRSLYITDGLLRQFDCPVEPASFCRLLRPKSEQIGLMLGLHLSQIYAQGKTWEYQNQSTGIANFQTTHFLETELVAVPTDEVLDKFARTVRPMIERGHVAQMRILRELRDTLLPRLISGQLRLTDVEAEALAA</sequence>
<evidence type="ECO:0000256" key="2">
    <source>
        <dbReference type="ARBA" id="ARBA00022747"/>
    </source>
</evidence>
<dbReference type="InterPro" id="IPR044946">
    <property type="entry name" value="Restrct_endonuc_typeI_TRD_sf"/>
</dbReference>
<keyword evidence="2" id="KW-0680">Restriction system</keyword>
<dbReference type="InterPro" id="IPR052021">
    <property type="entry name" value="Type-I_RS_S_subunit"/>
</dbReference>
<accession>A0AAD2BZC2</accession>
<evidence type="ECO:0000259" key="4">
    <source>
        <dbReference type="Pfam" id="PF01420"/>
    </source>
</evidence>
<dbReference type="SUPFAM" id="SSF116734">
    <property type="entry name" value="DNA methylase specificity domain"/>
    <property type="match status" value="2"/>
</dbReference>
<dbReference type="PANTHER" id="PTHR30408:SF13">
    <property type="entry name" value="TYPE I RESTRICTION ENZYME HINDI SPECIFICITY SUBUNIT"/>
    <property type="match status" value="1"/>
</dbReference>
<dbReference type="Pfam" id="PF01420">
    <property type="entry name" value="Methylase_S"/>
    <property type="match status" value="1"/>
</dbReference>
<evidence type="ECO:0000313" key="7">
    <source>
        <dbReference type="Proteomes" id="UP001189792"/>
    </source>
</evidence>
<evidence type="ECO:0000256" key="3">
    <source>
        <dbReference type="ARBA" id="ARBA00023125"/>
    </source>
</evidence>
<comment type="caution">
    <text evidence="5">The sequence shown here is derived from an EMBL/GenBank/DDBJ whole genome shotgun (WGS) entry which is preliminary data.</text>
</comment>
<dbReference type="EMBL" id="CAUDKO010000006">
    <property type="protein sequence ID" value="CAJ0880176.1"/>
    <property type="molecule type" value="Genomic_DNA"/>
</dbReference>
<dbReference type="Gene3D" id="3.90.220.20">
    <property type="entry name" value="DNA methylase specificity domains"/>
    <property type="match status" value="2"/>
</dbReference>
<dbReference type="CDD" id="cd17246">
    <property type="entry name" value="RMtype1_S_SonII-TRD2-CR2_like"/>
    <property type="match status" value="1"/>
</dbReference>
<proteinExistence type="inferred from homology"/>
<comment type="similarity">
    <text evidence="1">Belongs to the type-I restriction system S methylase family.</text>
</comment>